<dbReference type="AlphaFoldDB" id="R7QIU8"/>
<proteinExistence type="predicted"/>
<dbReference type="Gramene" id="CDF37401">
    <property type="protein sequence ID" value="CDF37401"/>
    <property type="gene ID" value="CHC_T00005629001"/>
</dbReference>
<reference evidence="3" key="1">
    <citation type="journal article" date="2013" name="Proc. Natl. Acad. Sci. U.S.A.">
        <title>Genome structure and metabolic features in the red seaweed Chondrus crispus shed light on evolution of the Archaeplastida.</title>
        <authorList>
            <person name="Collen J."/>
            <person name="Porcel B."/>
            <person name="Carre W."/>
            <person name="Ball S.G."/>
            <person name="Chaparro C."/>
            <person name="Tonon T."/>
            <person name="Barbeyron T."/>
            <person name="Michel G."/>
            <person name="Noel B."/>
            <person name="Valentin K."/>
            <person name="Elias M."/>
            <person name="Artiguenave F."/>
            <person name="Arun A."/>
            <person name="Aury J.M."/>
            <person name="Barbosa-Neto J.F."/>
            <person name="Bothwell J.H."/>
            <person name="Bouget F.Y."/>
            <person name="Brillet L."/>
            <person name="Cabello-Hurtado F."/>
            <person name="Capella-Gutierrez S."/>
            <person name="Charrier B."/>
            <person name="Cladiere L."/>
            <person name="Cock J.M."/>
            <person name="Coelho S.M."/>
            <person name="Colleoni C."/>
            <person name="Czjzek M."/>
            <person name="Da Silva C."/>
            <person name="Delage L."/>
            <person name="Denoeud F."/>
            <person name="Deschamps P."/>
            <person name="Dittami S.M."/>
            <person name="Gabaldon T."/>
            <person name="Gachon C.M."/>
            <person name="Groisillier A."/>
            <person name="Herve C."/>
            <person name="Jabbari K."/>
            <person name="Katinka M."/>
            <person name="Kloareg B."/>
            <person name="Kowalczyk N."/>
            <person name="Labadie K."/>
            <person name="Leblanc C."/>
            <person name="Lopez P.J."/>
            <person name="McLachlan D.H."/>
            <person name="Meslet-Cladiere L."/>
            <person name="Moustafa A."/>
            <person name="Nehr Z."/>
            <person name="Nyvall Collen P."/>
            <person name="Panaud O."/>
            <person name="Partensky F."/>
            <person name="Poulain J."/>
            <person name="Rensing S.A."/>
            <person name="Rousvoal S."/>
            <person name="Samson G."/>
            <person name="Symeonidi A."/>
            <person name="Weissenbach J."/>
            <person name="Zambounis A."/>
            <person name="Wincker P."/>
            <person name="Boyen C."/>
        </authorList>
    </citation>
    <scope>NUCLEOTIDE SEQUENCE [LARGE SCALE GENOMIC DNA]</scope>
    <source>
        <strain evidence="3">cv. Stackhouse</strain>
    </source>
</reference>
<dbReference type="EMBL" id="HG001835">
    <property type="protein sequence ID" value="CDF37401.1"/>
    <property type="molecule type" value="Genomic_DNA"/>
</dbReference>
<sequence>MMRKQGDQRADVNASLDVALTGIRKDRQRREGQARNRGVQHKVWVIPAANPNDVLATRLERGMRARHSQQLPADPRSQPRLSGAFEIVRSRPFRIKILQVDKPAAAIKTLPIIAFEIGANVVFVVLVELVQPPLDVEHGVPALPIVEPIGPPEAQAESPQQPRPGEQVWVVAIPEQQRNAEYGNAKQGTAQ</sequence>
<gene>
    <name evidence="2" type="ORF">CHC_T00005629001</name>
</gene>
<keyword evidence="3" id="KW-1185">Reference proteome</keyword>
<dbReference type="KEGG" id="ccp:CHC_T00005629001"/>
<dbReference type="RefSeq" id="XP_005717220.1">
    <property type="nucleotide sequence ID" value="XM_005717163.1"/>
</dbReference>
<protein>
    <submittedName>
        <fullName evidence="2">Uncharacterized protein</fullName>
    </submittedName>
</protein>
<evidence type="ECO:0000313" key="2">
    <source>
        <dbReference type="EMBL" id="CDF37401.1"/>
    </source>
</evidence>
<evidence type="ECO:0000313" key="3">
    <source>
        <dbReference type="Proteomes" id="UP000012073"/>
    </source>
</evidence>
<accession>R7QIU8</accession>
<organism evidence="2 3">
    <name type="scientific">Chondrus crispus</name>
    <name type="common">Carrageen Irish moss</name>
    <name type="synonym">Polymorpha crispa</name>
    <dbReference type="NCBI Taxonomy" id="2769"/>
    <lineage>
        <taxon>Eukaryota</taxon>
        <taxon>Rhodophyta</taxon>
        <taxon>Florideophyceae</taxon>
        <taxon>Rhodymeniophycidae</taxon>
        <taxon>Gigartinales</taxon>
        <taxon>Gigartinaceae</taxon>
        <taxon>Chondrus</taxon>
    </lineage>
</organism>
<name>R7QIU8_CHOCR</name>
<evidence type="ECO:0000256" key="1">
    <source>
        <dbReference type="SAM" id="MobiDB-lite"/>
    </source>
</evidence>
<dbReference type="GeneID" id="17324935"/>
<feature type="region of interest" description="Disordered" evidence="1">
    <location>
        <begin position="147"/>
        <end position="170"/>
    </location>
</feature>
<dbReference type="Proteomes" id="UP000012073">
    <property type="component" value="Unassembled WGS sequence"/>
</dbReference>
<feature type="compositionally biased region" description="Low complexity" evidence="1">
    <location>
        <begin position="152"/>
        <end position="164"/>
    </location>
</feature>